<dbReference type="EMBL" id="LN890280">
    <property type="protein sequence ID" value="CUR52546.1"/>
    <property type="molecule type" value="Genomic_DNA"/>
</dbReference>
<evidence type="ECO:0000313" key="11">
    <source>
        <dbReference type="Proteomes" id="UP000196239"/>
    </source>
</evidence>
<feature type="transmembrane region" description="Helical" evidence="8">
    <location>
        <begin position="297"/>
        <end position="317"/>
    </location>
</feature>
<name>A0A128A5A5_9ARCH</name>
<feature type="transmembrane region" description="Helical" evidence="8">
    <location>
        <begin position="193"/>
        <end position="215"/>
    </location>
</feature>
<dbReference type="AlphaFoldDB" id="A0A128A5A5"/>
<keyword evidence="6 8" id="KW-0472">Membrane</keyword>
<comment type="subcellular location">
    <subcellularLocation>
        <location evidence="8">Cell membrane</location>
        <topology evidence="8">Multi-pass membrane protein</topology>
    </subcellularLocation>
    <subcellularLocation>
        <location evidence="1">Membrane</location>
        <topology evidence="1">Multi-pass membrane protein</topology>
    </subcellularLocation>
</comment>
<evidence type="ECO:0000256" key="4">
    <source>
        <dbReference type="ARBA" id="ARBA00022692"/>
    </source>
</evidence>
<evidence type="ECO:0000256" key="2">
    <source>
        <dbReference type="ARBA" id="ARBA00005887"/>
    </source>
</evidence>
<dbReference type="PANTHER" id="PTHR43029:SF10">
    <property type="entry name" value="AMMONIUM TRANSPORTER MEP2"/>
    <property type="match status" value="1"/>
</dbReference>
<evidence type="ECO:0000256" key="8">
    <source>
        <dbReference type="RuleBase" id="RU362002"/>
    </source>
</evidence>
<reference evidence="11" key="1">
    <citation type="submission" date="2015-10" db="EMBL/GenBank/DDBJ databases">
        <authorList>
            <person name="Lehtovirta-Morley L.E."/>
            <person name="Vieille C."/>
        </authorList>
    </citation>
    <scope>NUCLEOTIDE SEQUENCE [LARGE SCALE GENOMIC DNA]</scope>
</reference>
<evidence type="ECO:0000256" key="1">
    <source>
        <dbReference type="ARBA" id="ARBA00004141"/>
    </source>
</evidence>
<keyword evidence="7 8" id="KW-0924">Ammonia transport</keyword>
<dbReference type="InterPro" id="IPR018047">
    <property type="entry name" value="Ammonium_transpt_CS"/>
</dbReference>
<dbReference type="Gene3D" id="1.10.3430.10">
    <property type="entry name" value="Ammonium transporter AmtB like domains"/>
    <property type="match status" value="1"/>
</dbReference>
<gene>
    <name evidence="10" type="primary">amt2</name>
    <name evidence="10" type="ORF">NDEV_1784</name>
</gene>
<feature type="domain" description="Ammonium transporter AmtB-like" evidence="9">
    <location>
        <begin position="100"/>
        <end position="508"/>
    </location>
</feature>
<protein>
    <recommendedName>
        <fullName evidence="8">Ammonium transporter</fullName>
    </recommendedName>
</protein>
<keyword evidence="5 8" id="KW-1133">Transmembrane helix</keyword>
<dbReference type="NCBIfam" id="TIGR00836">
    <property type="entry name" value="amt"/>
    <property type="match status" value="1"/>
</dbReference>
<feature type="transmembrane region" description="Helical" evidence="8">
    <location>
        <begin position="222"/>
        <end position="243"/>
    </location>
</feature>
<dbReference type="KEGG" id="ndv:NDEV_1784"/>
<dbReference type="InterPro" id="IPR029020">
    <property type="entry name" value="Ammonium/urea_transptr"/>
</dbReference>
<evidence type="ECO:0000313" key="10">
    <source>
        <dbReference type="EMBL" id="CUR52546.1"/>
    </source>
</evidence>
<feature type="transmembrane region" description="Helical" evidence="8">
    <location>
        <begin position="100"/>
        <end position="120"/>
    </location>
</feature>
<evidence type="ECO:0000256" key="7">
    <source>
        <dbReference type="ARBA" id="ARBA00023177"/>
    </source>
</evidence>
<feature type="transmembrane region" description="Helical" evidence="8">
    <location>
        <begin position="263"/>
        <end position="285"/>
    </location>
</feature>
<accession>A0A128A5A5</accession>
<dbReference type="GO" id="GO:0008519">
    <property type="term" value="F:ammonium channel activity"/>
    <property type="evidence" value="ECO:0007669"/>
    <property type="project" value="InterPro"/>
</dbReference>
<keyword evidence="3 8" id="KW-0813">Transport</keyword>
<evidence type="ECO:0000256" key="5">
    <source>
        <dbReference type="ARBA" id="ARBA00022989"/>
    </source>
</evidence>
<feature type="transmembrane region" description="Helical" evidence="8">
    <location>
        <begin position="360"/>
        <end position="378"/>
    </location>
</feature>
<feature type="transmembrane region" description="Helical" evidence="8">
    <location>
        <begin position="415"/>
        <end position="434"/>
    </location>
</feature>
<dbReference type="InterPro" id="IPR024041">
    <property type="entry name" value="NH4_transpt_AmtB-like_dom"/>
</dbReference>
<dbReference type="Pfam" id="PF00909">
    <property type="entry name" value="Ammonium_transp"/>
    <property type="match status" value="1"/>
</dbReference>
<feature type="transmembrane region" description="Helical" evidence="8">
    <location>
        <begin position="454"/>
        <end position="476"/>
    </location>
</feature>
<sequence>MPFIDAKHLYRKMLETISKSPMQIVTKHKWPVVFVLAGLIVGLSGFTAIQDAHAQFGPLGNLADPSKTNEIHCAQPMTPPGNGTFGGSNAPCIDTGDTTFMYAAAVFVMIMTPGGVGFLYGGLTRRKHSLTVMLQAFMVYAIVSVQWVIFGYSIMFGPSADPVGFIGNLDWVGLNNVSHNAPADVYAPTIPHLAYVMFQLMFAAITPSLAIAGYADRVKMSAFLIHIVLWTTFIYDVAGHANWSFGSQGTSLGWLAKMGAEDFAGGTVIHITSGFAGLATAMFLGRRIGYGKAPFEPHSIPLIILGASLLWFGWFGFNPGSAGFAGFLETQAFQNTNIATAVAAIWWMFLSWAHTGKTSAIGAVNGAVAGLVAITPASGFIGTWASIIVGFACATICFYCVLIKNRARIDDALDTWGVHGMGGVVGALLTGAFSEVRINPYGHNGLFFGNPMQFVINSMGAGFGAAWSFGLTYIIWRIQDAIWPGGVRVTPKEEEIGLDISQVGERAYSGFAE</sequence>
<dbReference type="Proteomes" id="UP000196239">
    <property type="component" value="Chromosome 1"/>
</dbReference>
<organism evidence="10 11">
    <name type="scientific">Nitrosotalea devaniterrae</name>
    <dbReference type="NCBI Taxonomy" id="1078905"/>
    <lineage>
        <taxon>Archaea</taxon>
        <taxon>Nitrososphaerota</taxon>
        <taxon>Nitrososphaeria</taxon>
        <taxon>Nitrosotaleales</taxon>
        <taxon>Nitrosotaleaceae</taxon>
        <taxon>Nitrosotalea</taxon>
    </lineage>
</organism>
<feature type="transmembrane region" description="Helical" evidence="8">
    <location>
        <begin position="132"/>
        <end position="155"/>
    </location>
</feature>
<keyword evidence="4 8" id="KW-0812">Transmembrane</keyword>
<feature type="transmembrane region" description="Helical" evidence="8">
    <location>
        <begin position="337"/>
        <end position="353"/>
    </location>
</feature>
<dbReference type="SUPFAM" id="SSF111352">
    <property type="entry name" value="Ammonium transporter"/>
    <property type="match status" value="1"/>
</dbReference>
<dbReference type="PROSITE" id="PS01219">
    <property type="entry name" value="AMMONIUM_TRANSP"/>
    <property type="match status" value="1"/>
</dbReference>
<dbReference type="InterPro" id="IPR001905">
    <property type="entry name" value="Ammonium_transpt"/>
</dbReference>
<comment type="similarity">
    <text evidence="2 8">Belongs to the ammonia transporter channel (TC 1.A.11.2) family.</text>
</comment>
<feature type="transmembrane region" description="Helical" evidence="8">
    <location>
        <begin position="384"/>
        <end position="403"/>
    </location>
</feature>
<evidence type="ECO:0000256" key="3">
    <source>
        <dbReference type="ARBA" id="ARBA00022448"/>
    </source>
</evidence>
<dbReference type="PANTHER" id="PTHR43029">
    <property type="entry name" value="AMMONIUM TRANSPORTER MEP2"/>
    <property type="match status" value="1"/>
</dbReference>
<dbReference type="GO" id="GO:0005886">
    <property type="term" value="C:plasma membrane"/>
    <property type="evidence" value="ECO:0007669"/>
    <property type="project" value="UniProtKB-SubCell"/>
</dbReference>
<keyword evidence="11" id="KW-1185">Reference proteome</keyword>
<evidence type="ECO:0000256" key="6">
    <source>
        <dbReference type="ARBA" id="ARBA00023136"/>
    </source>
</evidence>
<evidence type="ECO:0000259" key="9">
    <source>
        <dbReference type="Pfam" id="PF00909"/>
    </source>
</evidence>
<proteinExistence type="inferred from homology"/>